<feature type="domain" description="Acetophenone carboxylase-like C-terminal" evidence="3">
    <location>
        <begin position="504"/>
        <end position="669"/>
    </location>
</feature>
<protein>
    <submittedName>
        <fullName evidence="4">Acetophenone carboxylase gamma subunit</fullName>
        <ecNumber evidence="4">6.4.1.8</ecNumber>
    </submittedName>
</protein>
<dbReference type="GO" id="GO:0006749">
    <property type="term" value="P:glutathione metabolic process"/>
    <property type="evidence" value="ECO:0007669"/>
    <property type="project" value="TreeGrafter"/>
</dbReference>
<evidence type="ECO:0000259" key="1">
    <source>
        <dbReference type="Pfam" id="PF01968"/>
    </source>
</evidence>
<dbReference type="GO" id="GO:0017168">
    <property type="term" value="F:5-oxoprolinase (ATP-hydrolyzing) activity"/>
    <property type="evidence" value="ECO:0007669"/>
    <property type="project" value="TreeGrafter"/>
</dbReference>
<reference evidence="4 5" key="1">
    <citation type="submission" date="2019-09" db="EMBL/GenBank/DDBJ databases">
        <authorList>
            <person name="Chandra G."/>
            <person name="Truman W A."/>
        </authorList>
    </citation>
    <scope>NUCLEOTIDE SEQUENCE [LARGE SCALE GENOMIC DNA]</scope>
    <source>
        <strain evidence="4">PS833</strain>
    </source>
</reference>
<name>A0A5E6ZJ48_PSEFL</name>
<organism evidence="4 5">
    <name type="scientific">Pseudomonas fluorescens</name>
    <dbReference type="NCBI Taxonomy" id="294"/>
    <lineage>
        <taxon>Bacteria</taxon>
        <taxon>Pseudomonadati</taxon>
        <taxon>Pseudomonadota</taxon>
        <taxon>Gammaproteobacteria</taxon>
        <taxon>Pseudomonadales</taxon>
        <taxon>Pseudomonadaceae</taxon>
        <taxon>Pseudomonas</taxon>
    </lineage>
</organism>
<dbReference type="GO" id="GO:0005829">
    <property type="term" value="C:cytosol"/>
    <property type="evidence" value="ECO:0007669"/>
    <property type="project" value="TreeGrafter"/>
</dbReference>
<sequence>MREDNIVGVDIGGTFTDFVSYDATTGKIENWKNLTTPANPIDGVLEGLSNIESMATVNKIRLGTTIATNALLTRKGAKVAYVTTNGFKDVPFIQRGDRRSHYDITWIKTKAFVSRADCYEVAERISALGEVVLPLDELSVRKVAQAIRNDGTIEAIAVCTLFSYVNPQHEDRIAQILAEELPDIPISSSFHVLPKWKEYDRASTTIADAFLKPIVQESFARIKTCLDDLGIGDKVGVIKSNGGESSIWGAAATPVQMALSGPTGAVVATRTVAELTGIKNLVVFDMGGTSTDCATVVNGQENITTDFEIEWGIPIQVPMIDVHTIGAGGGSLAWIDKGGLLRMGPQSATSVPGPACYGRGGLEATVTDANVVLGRINPDFFLGGRMKLDASAAHRAVARIADKLNMAVDEAAMAMLQIANNNMLGALRTVLLQRGLDPRDFTLLSSGGAGPVHICDLLEISGIPQGLVPNYPGQFSAFGFIMTNARVDKQRTIQQVSTRFDALAVDEAMTHLVSSAVSELTEQGYVDNIHVQRSIEARYLGQNHGLELPVDEASIDTESAARLWQKFHEIHQARFGFSTPGETIELVTIKAVAIASCEKPHIATLALAEKSAKANSSRKVRYEGGWIDTPVYERETLLQNHVITGPAIIEESASVTILRPDQQIRVNEYGYMLVTAKSAEGK</sequence>
<dbReference type="InterPro" id="IPR049517">
    <property type="entry name" value="ACX-like_C"/>
</dbReference>
<dbReference type="InterPro" id="IPR008040">
    <property type="entry name" value="Hydant_A_N"/>
</dbReference>
<feature type="domain" description="Hydantoinase A/oxoprolinase" evidence="1">
    <location>
        <begin position="201"/>
        <end position="486"/>
    </location>
</feature>
<dbReference type="OrthoDB" id="9768323at2"/>
<feature type="domain" description="Hydantoinase/oxoprolinase N-terminal" evidence="2">
    <location>
        <begin position="7"/>
        <end position="180"/>
    </location>
</feature>
<evidence type="ECO:0000313" key="5">
    <source>
        <dbReference type="Proteomes" id="UP000409037"/>
    </source>
</evidence>
<dbReference type="Pfam" id="PF05378">
    <property type="entry name" value="Hydant_A_N"/>
    <property type="match status" value="1"/>
</dbReference>
<dbReference type="Proteomes" id="UP000409037">
    <property type="component" value="Unassembled WGS sequence"/>
</dbReference>
<proteinExistence type="predicted"/>
<dbReference type="InterPro" id="IPR045079">
    <property type="entry name" value="Oxoprolinase-like"/>
</dbReference>
<dbReference type="InterPro" id="IPR043129">
    <property type="entry name" value="ATPase_NBD"/>
</dbReference>
<dbReference type="PANTHER" id="PTHR11365">
    <property type="entry name" value="5-OXOPROLINASE RELATED"/>
    <property type="match status" value="1"/>
</dbReference>
<evidence type="ECO:0000259" key="3">
    <source>
        <dbReference type="Pfam" id="PF19278"/>
    </source>
</evidence>
<dbReference type="Pfam" id="PF01968">
    <property type="entry name" value="Hydantoinase_A"/>
    <property type="match status" value="1"/>
</dbReference>
<dbReference type="SUPFAM" id="SSF53067">
    <property type="entry name" value="Actin-like ATPase domain"/>
    <property type="match status" value="1"/>
</dbReference>
<dbReference type="RefSeq" id="WP_150796127.1">
    <property type="nucleotide sequence ID" value="NZ_CABVHU010000001.1"/>
</dbReference>
<gene>
    <name evidence="4" type="primary">apc3_2</name>
    <name evidence="4" type="ORF">PS833_00127</name>
</gene>
<keyword evidence="4" id="KW-0436">Ligase</keyword>
<dbReference type="EMBL" id="CABVHU010000001">
    <property type="protein sequence ID" value="VVN66500.1"/>
    <property type="molecule type" value="Genomic_DNA"/>
</dbReference>
<dbReference type="GO" id="GO:0016874">
    <property type="term" value="F:ligase activity"/>
    <property type="evidence" value="ECO:0007669"/>
    <property type="project" value="UniProtKB-KW"/>
</dbReference>
<evidence type="ECO:0000313" key="4">
    <source>
        <dbReference type="EMBL" id="VVN66500.1"/>
    </source>
</evidence>
<dbReference type="InterPro" id="IPR002821">
    <property type="entry name" value="Hydantoinase_A"/>
</dbReference>
<dbReference type="EC" id="6.4.1.8" evidence="4"/>
<accession>A0A5E6ZJ48</accession>
<dbReference type="AlphaFoldDB" id="A0A5E6ZJ48"/>
<dbReference type="Pfam" id="PF19278">
    <property type="entry name" value="Hydant_A_C"/>
    <property type="match status" value="1"/>
</dbReference>
<dbReference type="PANTHER" id="PTHR11365:SF23">
    <property type="entry name" value="HYPOTHETICAL 5-OXOPROLINASE (EUROFUNG)-RELATED"/>
    <property type="match status" value="1"/>
</dbReference>
<evidence type="ECO:0000259" key="2">
    <source>
        <dbReference type="Pfam" id="PF05378"/>
    </source>
</evidence>